<dbReference type="AlphaFoldDB" id="Q01QH2"/>
<feature type="repeat" description="TPR" evidence="3">
    <location>
        <begin position="578"/>
        <end position="611"/>
    </location>
</feature>
<feature type="repeat" description="TPR" evidence="3">
    <location>
        <begin position="442"/>
        <end position="475"/>
    </location>
</feature>
<dbReference type="Pfam" id="PF13181">
    <property type="entry name" value="TPR_8"/>
    <property type="match status" value="1"/>
</dbReference>
<dbReference type="Gene3D" id="1.25.40.10">
    <property type="entry name" value="Tetratricopeptide repeat domain"/>
    <property type="match status" value="1"/>
</dbReference>
<organism evidence="5">
    <name type="scientific">Solibacter usitatus (strain Ellin6076)</name>
    <dbReference type="NCBI Taxonomy" id="234267"/>
    <lineage>
        <taxon>Bacteria</taxon>
        <taxon>Pseudomonadati</taxon>
        <taxon>Acidobacteriota</taxon>
        <taxon>Terriglobia</taxon>
        <taxon>Bryobacterales</taxon>
        <taxon>Solibacteraceae</taxon>
        <taxon>Candidatus Solibacter</taxon>
    </lineage>
</organism>
<dbReference type="GO" id="GO:0030968">
    <property type="term" value="P:endoplasmic reticulum unfolded protein response"/>
    <property type="evidence" value="ECO:0007669"/>
    <property type="project" value="TreeGrafter"/>
</dbReference>
<dbReference type="InterPro" id="IPR052346">
    <property type="entry name" value="O-mannosyl-transferase_TMTC"/>
</dbReference>
<keyword evidence="4" id="KW-0472">Membrane</keyword>
<dbReference type="InterPro" id="IPR011990">
    <property type="entry name" value="TPR-like_helical_dom_sf"/>
</dbReference>
<feature type="transmembrane region" description="Helical" evidence="4">
    <location>
        <begin position="240"/>
        <end position="256"/>
    </location>
</feature>
<dbReference type="GO" id="GO:0000030">
    <property type="term" value="F:mannosyltransferase activity"/>
    <property type="evidence" value="ECO:0007669"/>
    <property type="project" value="TreeGrafter"/>
</dbReference>
<dbReference type="InterPro" id="IPR019734">
    <property type="entry name" value="TPR_rpt"/>
</dbReference>
<feature type="transmembrane region" description="Helical" evidence="4">
    <location>
        <begin position="340"/>
        <end position="360"/>
    </location>
</feature>
<feature type="transmembrane region" description="Helical" evidence="4">
    <location>
        <begin position="398"/>
        <end position="418"/>
    </location>
</feature>
<evidence type="ECO:0000313" key="5">
    <source>
        <dbReference type="EMBL" id="ABJ88098.1"/>
    </source>
</evidence>
<feature type="transmembrane region" description="Helical" evidence="4">
    <location>
        <begin position="366"/>
        <end position="386"/>
    </location>
</feature>
<gene>
    <name evidence="5" type="ordered locus">Acid_7187</name>
</gene>
<dbReference type="PROSITE" id="PS50005">
    <property type="entry name" value="TPR"/>
    <property type="match status" value="5"/>
</dbReference>
<feature type="repeat" description="TPR" evidence="3">
    <location>
        <begin position="476"/>
        <end position="509"/>
    </location>
</feature>
<evidence type="ECO:0000256" key="1">
    <source>
        <dbReference type="ARBA" id="ARBA00022737"/>
    </source>
</evidence>
<dbReference type="OrthoDB" id="9815643at2"/>
<sequence>MAKKHSPQKRAGAAPGVLAPEAPLLRGQAERFVPAAIVVLGVLSYLNSLHTPFIFDDRYHIVENLRIRHLWPPWEILTHSSRPVIHLSLALNYALGGLDPWGYHAFNICIHVLAALVLYGIVRATFLSDSLRHRWARVATPLAGMIAALWLVHPIQTESVTYTIQRGESLMGLFYLLTLYCVIRLHNSSRGKLWGAAAIACCLFGMSCKGVMATAPIVVLLYDRTFLSSSWAELAQRRKGLYLGLAATWLVYPLLLSQAPEEWKDSAGFNYAGLSPFQYAITQPSVILHYLRLAFWPSELCLDYGWPPVKGIGDALAPGIVICALILAFVWAWRRNAPLGFFGIWFFLILIPTSSFIPIADLAVEHRMYLSLAAVIALAVTGLAALSQRRAAKEPIRIPAAGWVACALVIAVFTALTIRRNSDYSSMLTMWESTVRTSPGNPRAHYDFGVSLEGAGQTQPAIAQYQTAIQLNPGYSEALNNLGHALLKAGKPSDSVVYLQRAIAIKPSLPETHTSLATALAQIGKFQEAEREFAQALRLNPDYEEAHNNLGILLSMEHRPTEAIEHWTQALRLNPAMPDTHTNIATALTETGSIREALAHYDQALRIQPDYLRAQIGMAKLLATAQVAQGGDPVRAVAIAERACQLTGNRDPVCLDTLAISYAAANRFDDALKTGQAALQLAGSQGLADLSREIEAHLQFYRAHRR</sequence>
<dbReference type="Pfam" id="PF13432">
    <property type="entry name" value="TPR_16"/>
    <property type="match status" value="1"/>
</dbReference>
<dbReference type="STRING" id="234267.Acid_7187"/>
<protein>
    <submittedName>
        <fullName evidence="5">TPR repeat-containing protein</fullName>
    </submittedName>
</protein>
<accession>Q01QH2</accession>
<dbReference type="KEGG" id="sus:Acid_7187"/>
<dbReference type="GO" id="GO:0035269">
    <property type="term" value="P:protein O-linked glycosylation via mannose"/>
    <property type="evidence" value="ECO:0007669"/>
    <property type="project" value="TreeGrafter"/>
</dbReference>
<keyword evidence="1" id="KW-0677">Repeat</keyword>
<feature type="repeat" description="TPR" evidence="3">
    <location>
        <begin position="510"/>
        <end position="543"/>
    </location>
</feature>
<feature type="transmembrane region" description="Helical" evidence="4">
    <location>
        <begin position="32"/>
        <end position="55"/>
    </location>
</feature>
<feature type="repeat" description="TPR" evidence="3">
    <location>
        <begin position="544"/>
        <end position="577"/>
    </location>
</feature>
<dbReference type="InParanoid" id="Q01QH2"/>
<proteinExistence type="predicted"/>
<feature type="transmembrane region" description="Helical" evidence="4">
    <location>
        <begin position="195"/>
        <end position="220"/>
    </location>
</feature>
<reference evidence="5" key="1">
    <citation type="submission" date="2006-10" db="EMBL/GenBank/DDBJ databases">
        <title>Complete sequence of Solibacter usitatus Ellin6076.</title>
        <authorList>
            <consortium name="US DOE Joint Genome Institute"/>
            <person name="Copeland A."/>
            <person name="Lucas S."/>
            <person name="Lapidus A."/>
            <person name="Barry K."/>
            <person name="Detter J.C."/>
            <person name="Glavina del Rio T."/>
            <person name="Hammon N."/>
            <person name="Israni S."/>
            <person name="Dalin E."/>
            <person name="Tice H."/>
            <person name="Pitluck S."/>
            <person name="Thompson L.S."/>
            <person name="Brettin T."/>
            <person name="Bruce D."/>
            <person name="Han C."/>
            <person name="Tapia R."/>
            <person name="Gilna P."/>
            <person name="Schmutz J."/>
            <person name="Larimer F."/>
            <person name="Land M."/>
            <person name="Hauser L."/>
            <person name="Kyrpides N."/>
            <person name="Mikhailova N."/>
            <person name="Janssen P.H."/>
            <person name="Kuske C.R."/>
            <person name="Richardson P."/>
        </authorList>
    </citation>
    <scope>NUCLEOTIDE SEQUENCE</scope>
    <source>
        <strain evidence="5">Ellin6076</strain>
    </source>
</reference>
<dbReference type="PANTHER" id="PTHR44227:SF3">
    <property type="entry name" value="PROTEIN O-MANNOSYL-TRANSFERASE TMTC4"/>
    <property type="match status" value="1"/>
</dbReference>
<dbReference type="SUPFAM" id="SSF48452">
    <property type="entry name" value="TPR-like"/>
    <property type="match status" value="1"/>
</dbReference>
<evidence type="ECO:0000256" key="3">
    <source>
        <dbReference type="PROSITE-ProRule" id="PRU00339"/>
    </source>
</evidence>
<feature type="transmembrane region" description="Helical" evidence="4">
    <location>
        <begin position="101"/>
        <end position="122"/>
    </location>
</feature>
<keyword evidence="4" id="KW-1133">Transmembrane helix</keyword>
<dbReference type="eggNOG" id="COG0457">
    <property type="taxonomic scope" value="Bacteria"/>
</dbReference>
<dbReference type="PROSITE" id="PS50293">
    <property type="entry name" value="TPR_REGION"/>
    <property type="match status" value="1"/>
</dbReference>
<dbReference type="EMBL" id="CP000473">
    <property type="protein sequence ID" value="ABJ88098.1"/>
    <property type="molecule type" value="Genomic_DNA"/>
</dbReference>
<keyword evidence="4" id="KW-0812">Transmembrane</keyword>
<dbReference type="SMART" id="SM00028">
    <property type="entry name" value="TPR"/>
    <property type="match status" value="6"/>
</dbReference>
<dbReference type="PANTHER" id="PTHR44227">
    <property type="match status" value="1"/>
</dbReference>
<feature type="transmembrane region" description="Helical" evidence="4">
    <location>
        <begin position="315"/>
        <end position="333"/>
    </location>
</feature>
<feature type="transmembrane region" description="Helical" evidence="4">
    <location>
        <begin position="277"/>
        <end position="295"/>
    </location>
</feature>
<keyword evidence="2 3" id="KW-0802">TPR repeat</keyword>
<name>Q01QH2_SOLUE</name>
<evidence type="ECO:0000256" key="2">
    <source>
        <dbReference type="ARBA" id="ARBA00022803"/>
    </source>
</evidence>
<feature type="transmembrane region" description="Helical" evidence="4">
    <location>
        <begin position="164"/>
        <end position="183"/>
    </location>
</feature>
<evidence type="ECO:0000256" key="4">
    <source>
        <dbReference type="SAM" id="Phobius"/>
    </source>
</evidence>
<dbReference type="HOGENOM" id="CLU_011615_5_1_0"/>
<dbReference type="Pfam" id="PF13414">
    <property type="entry name" value="TPR_11"/>
    <property type="match status" value="1"/>
</dbReference>
<feature type="transmembrane region" description="Helical" evidence="4">
    <location>
        <begin position="134"/>
        <end position="152"/>
    </location>
</feature>